<keyword evidence="2" id="KW-0472">Membrane</keyword>
<dbReference type="InterPro" id="IPR001387">
    <property type="entry name" value="Cro/C1-type_HTH"/>
</dbReference>
<dbReference type="OrthoDB" id="1357763at2"/>
<dbReference type="InterPro" id="IPR010982">
    <property type="entry name" value="Lambda_DNA-bd_dom_sf"/>
</dbReference>
<keyword evidence="2" id="KW-1133">Transmembrane helix</keyword>
<evidence type="ECO:0000313" key="5">
    <source>
        <dbReference type="Proteomes" id="UP000190541"/>
    </source>
</evidence>
<dbReference type="PANTHER" id="PTHR46558">
    <property type="entry name" value="TRACRIPTIONAL REGULATORY PROTEIN-RELATED-RELATED"/>
    <property type="match status" value="1"/>
</dbReference>
<organism evidence="4 5">
    <name type="scientific">Parapedobacter luteus</name>
    <dbReference type="NCBI Taxonomy" id="623280"/>
    <lineage>
        <taxon>Bacteria</taxon>
        <taxon>Pseudomonadati</taxon>
        <taxon>Bacteroidota</taxon>
        <taxon>Sphingobacteriia</taxon>
        <taxon>Sphingobacteriales</taxon>
        <taxon>Sphingobacteriaceae</taxon>
        <taxon>Parapedobacter</taxon>
    </lineage>
</organism>
<protein>
    <submittedName>
        <fullName evidence="4">Helix-turn-helix</fullName>
    </submittedName>
</protein>
<dbReference type="PANTHER" id="PTHR46558:SF4">
    <property type="entry name" value="DNA-BIDING PHAGE PROTEIN"/>
    <property type="match status" value="1"/>
</dbReference>
<gene>
    <name evidence="4" type="ORF">SAMN05660226_03496</name>
</gene>
<dbReference type="SMART" id="SM00530">
    <property type="entry name" value="HTH_XRE"/>
    <property type="match status" value="1"/>
</dbReference>
<dbReference type="AlphaFoldDB" id="A0A1T5ERY7"/>
<sequence>MELSEKVAIARKRKGLTQEQLADLANVTVRTIQRIERGESIPRAFTIKTLAKALGTNFEDLANNETQNDSSPNVSAVVQNNFNPDNERHILKILCLSCFSYLAIPLVHFIIPIYLLKHSGSSNTLTINLARVVIRRQIYWAIVHSFLLLLTLAYNFINAVYFEASYLLHYLWPFFTMYILNAFIIMHSLIRINNTTYSPVFSV</sequence>
<feature type="transmembrane region" description="Helical" evidence="2">
    <location>
        <begin position="137"/>
        <end position="157"/>
    </location>
</feature>
<dbReference type="SUPFAM" id="SSF47413">
    <property type="entry name" value="lambda repressor-like DNA-binding domains"/>
    <property type="match status" value="1"/>
</dbReference>
<accession>A0A1T5ERY7</accession>
<feature type="domain" description="HTH cro/C1-type" evidence="3">
    <location>
        <begin position="7"/>
        <end position="61"/>
    </location>
</feature>
<reference evidence="4 5" key="1">
    <citation type="submission" date="2017-02" db="EMBL/GenBank/DDBJ databases">
        <authorList>
            <person name="Peterson S.W."/>
        </authorList>
    </citation>
    <scope>NUCLEOTIDE SEQUENCE [LARGE SCALE GENOMIC DNA]</scope>
    <source>
        <strain evidence="4 5">DSM 22899</strain>
    </source>
</reference>
<evidence type="ECO:0000313" key="4">
    <source>
        <dbReference type="EMBL" id="SKB86695.1"/>
    </source>
</evidence>
<evidence type="ECO:0000256" key="2">
    <source>
        <dbReference type="SAM" id="Phobius"/>
    </source>
</evidence>
<proteinExistence type="predicted"/>
<dbReference type="Pfam" id="PF01381">
    <property type="entry name" value="HTH_3"/>
    <property type="match status" value="1"/>
</dbReference>
<keyword evidence="5" id="KW-1185">Reference proteome</keyword>
<keyword evidence="2" id="KW-0812">Transmembrane</keyword>
<keyword evidence="1" id="KW-0238">DNA-binding</keyword>
<dbReference type="CDD" id="cd00093">
    <property type="entry name" value="HTH_XRE"/>
    <property type="match status" value="1"/>
</dbReference>
<feature type="transmembrane region" description="Helical" evidence="2">
    <location>
        <begin position="90"/>
        <end position="116"/>
    </location>
</feature>
<dbReference type="Proteomes" id="UP000190541">
    <property type="component" value="Unassembled WGS sequence"/>
</dbReference>
<dbReference type="EMBL" id="FUYS01000011">
    <property type="protein sequence ID" value="SKB86695.1"/>
    <property type="molecule type" value="Genomic_DNA"/>
</dbReference>
<dbReference type="Gene3D" id="1.10.260.40">
    <property type="entry name" value="lambda repressor-like DNA-binding domains"/>
    <property type="match status" value="1"/>
</dbReference>
<dbReference type="GO" id="GO:0003677">
    <property type="term" value="F:DNA binding"/>
    <property type="evidence" value="ECO:0007669"/>
    <property type="project" value="UniProtKB-KW"/>
</dbReference>
<name>A0A1T5ERY7_9SPHI</name>
<feature type="transmembrane region" description="Helical" evidence="2">
    <location>
        <begin position="169"/>
        <end position="190"/>
    </location>
</feature>
<dbReference type="RefSeq" id="WP_079718143.1">
    <property type="nucleotide sequence ID" value="NZ_FUYS01000011.1"/>
</dbReference>
<dbReference type="STRING" id="623280.SAMN05660226_03496"/>
<evidence type="ECO:0000259" key="3">
    <source>
        <dbReference type="PROSITE" id="PS50943"/>
    </source>
</evidence>
<dbReference type="PROSITE" id="PS50943">
    <property type="entry name" value="HTH_CROC1"/>
    <property type="match status" value="1"/>
</dbReference>
<evidence type="ECO:0000256" key="1">
    <source>
        <dbReference type="ARBA" id="ARBA00023125"/>
    </source>
</evidence>